<reference evidence="2" key="2">
    <citation type="journal article" date="2021" name="PeerJ">
        <title>Extensive microbial diversity within the chicken gut microbiome revealed by metagenomics and culture.</title>
        <authorList>
            <person name="Gilroy R."/>
            <person name="Ravi A."/>
            <person name="Getino M."/>
            <person name="Pursley I."/>
            <person name="Horton D.L."/>
            <person name="Alikhan N.F."/>
            <person name="Baker D."/>
            <person name="Gharbi K."/>
            <person name="Hall N."/>
            <person name="Watson M."/>
            <person name="Adriaenssens E.M."/>
            <person name="Foster-Nyarko E."/>
            <person name="Jarju S."/>
            <person name="Secka A."/>
            <person name="Antonio M."/>
            <person name="Oren A."/>
            <person name="Chaudhuri R.R."/>
            <person name="La Ragione R."/>
            <person name="Hildebrand F."/>
            <person name="Pallen M.J."/>
        </authorList>
    </citation>
    <scope>NUCLEOTIDE SEQUENCE</scope>
    <source>
        <strain evidence="2">B1-20833</strain>
    </source>
</reference>
<dbReference type="InterPro" id="IPR006143">
    <property type="entry name" value="RND_pump_MFP"/>
</dbReference>
<dbReference type="NCBIfam" id="TIGR01730">
    <property type="entry name" value="RND_mfp"/>
    <property type="match status" value="1"/>
</dbReference>
<evidence type="ECO:0000313" key="2">
    <source>
        <dbReference type="EMBL" id="MBO8451783.1"/>
    </source>
</evidence>
<dbReference type="EMBL" id="JADIMI010000022">
    <property type="protein sequence ID" value="MBO8451783.1"/>
    <property type="molecule type" value="Genomic_DNA"/>
</dbReference>
<reference evidence="2" key="1">
    <citation type="submission" date="2020-10" db="EMBL/GenBank/DDBJ databases">
        <authorList>
            <person name="Gilroy R."/>
        </authorList>
    </citation>
    <scope>NUCLEOTIDE SEQUENCE</scope>
    <source>
        <strain evidence="2">B1-20833</strain>
    </source>
</reference>
<gene>
    <name evidence="2" type="ORF">IAC06_02715</name>
</gene>
<dbReference type="GO" id="GO:0015562">
    <property type="term" value="F:efflux transmembrane transporter activity"/>
    <property type="evidence" value="ECO:0007669"/>
    <property type="project" value="TreeGrafter"/>
</dbReference>
<accession>A0A9D9EQH2</accession>
<dbReference type="Proteomes" id="UP000823661">
    <property type="component" value="Unassembled WGS sequence"/>
</dbReference>
<dbReference type="AlphaFoldDB" id="A0A9D9EQH2"/>
<proteinExistence type="inferred from homology"/>
<protein>
    <submittedName>
        <fullName evidence="2">Efflux RND transporter periplasmic adaptor subunit</fullName>
    </submittedName>
</protein>
<dbReference type="PROSITE" id="PS51257">
    <property type="entry name" value="PROKAR_LIPOPROTEIN"/>
    <property type="match status" value="1"/>
</dbReference>
<comment type="similarity">
    <text evidence="1">Belongs to the membrane fusion protein (MFP) (TC 8.A.1) family.</text>
</comment>
<evidence type="ECO:0000313" key="3">
    <source>
        <dbReference type="Proteomes" id="UP000823661"/>
    </source>
</evidence>
<name>A0A9D9EQH2_9BACT</name>
<dbReference type="Gene3D" id="2.40.30.170">
    <property type="match status" value="1"/>
</dbReference>
<evidence type="ECO:0000256" key="1">
    <source>
        <dbReference type="ARBA" id="ARBA00009477"/>
    </source>
</evidence>
<organism evidence="2 3">
    <name type="scientific">Candidatus Cryptobacteroides intestinavium</name>
    <dbReference type="NCBI Taxonomy" id="2840766"/>
    <lineage>
        <taxon>Bacteria</taxon>
        <taxon>Pseudomonadati</taxon>
        <taxon>Bacteroidota</taxon>
        <taxon>Bacteroidia</taxon>
        <taxon>Bacteroidales</taxon>
        <taxon>Candidatus Cryptobacteroides</taxon>
    </lineage>
</organism>
<sequence length="359" mass="39060">MGLYRFMLPLLSLAAAVSCGSDRNKGTEGGEMLQYAPQINEVEVMRLERTDFQWQLLANGRLVAAGRSALPFMSAGVLTELNVRNGQRVSEGEVLARQDSREKWLALEAARISFAKAELDLYDNIAGLGYPARDTSAVPADVLAIARTRSGYSSARNSLDKAEFDYEGTTLKAPFSGIVADVAYRKYDMTGSDPLCTLIDDRSFDVDFMVLESEYPNVSVGMDVKVIPFGTGGRVAYGKVISVNPAVDRNGQVLVRARLANDGSFVDGMNVKVTVERPVPGRLVVPKSAVVIRDNQYVLFRYSKGRAKWTYVNVLMSNSGDYAVEANLDRGAELAEGDTVIVSGNLNIADDSEVVVKAE</sequence>
<comment type="caution">
    <text evidence="2">The sequence shown here is derived from an EMBL/GenBank/DDBJ whole genome shotgun (WGS) entry which is preliminary data.</text>
</comment>
<dbReference type="GO" id="GO:1990281">
    <property type="term" value="C:efflux pump complex"/>
    <property type="evidence" value="ECO:0007669"/>
    <property type="project" value="TreeGrafter"/>
</dbReference>
<dbReference type="PANTHER" id="PTHR30469:SF11">
    <property type="entry name" value="BLL4320 PROTEIN"/>
    <property type="match status" value="1"/>
</dbReference>
<dbReference type="PANTHER" id="PTHR30469">
    <property type="entry name" value="MULTIDRUG RESISTANCE PROTEIN MDTA"/>
    <property type="match status" value="1"/>
</dbReference>
<dbReference type="SUPFAM" id="SSF111369">
    <property type="entry name" value="HlyD-like secretion proteins"/>
    <property type="match status" value="1"/>
</dbReference>
<dbReference type="Gene3D" id="2.40.50.100">
    <property type="match status" value="1"/>
</dbReference>
<dbReference type="Gene3D" id="2.40.420.20">
    <property type="match status" value="1"/>
</dbReference>